<dbReference type="RefSeq" id="WP_245184508.1">
    <property type="nucleotide sequence ID" value="NZ_JAATJH010000002.1"/>
</dbReference>
<evidence type="ECO:0000313" key="3">
    <source>
        <dbReference type="Proteomes" id="UP000770785"/>
    </source>
</evidence>
<dbReference type="InterPro" id="IPR001853">
    <property type="entry name" value="DSBA-like_thioredoxin_dom"/>
</dbReference>
<name>A0ABX0XB14_9BACT</name>
<comment type="caution">
    <text evidence="2">The sequence shown here is derived from an EMBL/GenBank/DDBJ whole genome shotgun (WGS) entry which is preliminary data.</text>
</comment>
<organism evidence="2 3">
    <name type="scientific">Neolewinella antarctica</name>
    <dbReference type="NCBI Taxonomy" id="442734"/>
    <lineage>
        <taxon>Bacteria</taxon>
        <taxon>Pseudomonadati</taxon>
        <taxon>Bacteroidota</taxon>
        <taxon>Saprospiria</taxon>
        <taxon>Saprospirales</taxon>
        <taxon>Lewinellaceae</taxon>
        <taxon>Neolewinella</taxon>
    </lineage>
</organism>
<sequence>MNAQKLSVPAGAHCDPATGLCTPSPLPAPVPIAIGTPAQLADAEIIYVGDPMCSWCWGISPALNRLEKAAAANGIPYRIVVGGLRPGGGDPWDAEMKKFIGHHWDQVTERSGQPFGRALFERDTFNYDTEPACRAVVTARTMNPAVESRFFELVQYRFYVLNEDPNHTDFYRPICEELALDFTAFSTLFTSQKMVDATEQDFRLNRSWGVTGYPTVVIRKGDQLTALARGFATFESMWGAVEALVDTERGENRGKNKEVR</sequence>
<dbReference type="Pfam" id="PF01323">
    <property type="entry name" value="DSBA"/>
    <property type="match status" value="1"/>
</dbReference>
<dbReference type="Proteomes" id="UP000770785">
    <property type="component" value="Unassembled WGS sequence"/>
</dbReference>
<dbReference type="PANTHER" id="PTHR13887">
    <property type="entry name" value="GLUTATHIONE S-TRANSFERASE KAPPA"/>
    <property type="match status" value="1"/>
</dbReference>
<dbReference type="InterPro" id="IPR036249">
    <property type="entry name" value="Thioredoxin-like_sf"/>
</dbReference>
<gene>
    <name evidence="2" type="ORF">GGR27_001960</name>
</gene>
<dbReference type="CDD" id="cd03025">
    <property type="entry name" value="DsbA_FrnE_like"/>
    <property type="match status" value="1"/>
</dbReference>
<protein>
    <recommendedName>
        <fullName evidence="1">DSBA-like thioredoxin domain-containing protein</fullName>
    </recommendedName>
</protein>
<dbReference type="EMBL" id="JAATJH010000002">
    <property type="protein sequence ID" value="NJC26461.1"/>
    <property type="molecule type" value="Genomic_DNA"/>
</dbReference>
<dbReference type="Gene3D" id="1.10.472.60">
    <property type="entry name" value="putative protein disulfide isomerase domain"/>
    <property type="match status" value="1"/>
</dbReference>
<accession>A0ABX0XB14</accession>
<feature type="domain" description="DSBA-like thioredoxin" evidence="1">
    <location>
        <begin position="48"/>
        <end position="223"/>
    </location>
</feature>
<proteinExistence type="predicted"/>
<dbReference type="SUPFAM" id="SSF52833">
    <property type="entry name" value="Thioredoxin-like"/>
    <property type="match status" value="1"/>
</dbReference>
<evidence type="ECO:0000313" key="2">
    <source>
        <dbReference type="EMBL" id="NJC26461.1"/>
    </source>
</evidence>
<evidence type="ECO:0000259" key="1">
    <source>
        <dbReference type="Pfam" id="PF01323"/>
    </source>
</evidence>
<keyword evidence="3" id="KW-1185">Reference proteome</keyword>
<dbReference type="Gene3D" id="3.40.30.10">
    <property type="entry name" value="Glutaredoxin"/>
    <property type="match status" value="1"/>
</dbReference>
<reference evidence="2 3" key="1">
    <citation type="submission" date="2020-03" db="EMBL/GenBank/DDBJ databases">
        <title>Genomic Encyclopedia of Type Strains, Phase IV (KMG-IV): sequencing the most valuable type-strain genomes for metagenomic binning, comparative biology and taxonomic classification.</title>
        <authorList>
            <person name="Goeker M."/>
        </authorList>
    </citation>
    <scope>NUCLEOTIDE SEQUENCE [LARGE SCALE GENOMIC DNA]</scope>
    <source>
        <strain evidence="2 3">DSM 105096</strain>
    </source>
</reference>
<dbReference type="PANTHER" id="PTHR13887:SF54">
    <property type="entry name" value="DSBA FAMILY PROTEIN"/>
    <property type="match status" value="1"/>
</dbReference>